<gene>
    <name evidence="1" type="ORF">KI387_029903</name>
</gene>
<proteinExistence type="predicted"/>
<reference evidence="1 2" key="1">
    <citation type="journal article" date="2021" name="Nat. Plants">
        <title>The Taxus genome provides insights into paclitaxel biosynthesis.</title>
        <authorList>
            <person name="Xiong X."/>
            <person name="Gou J."/>
            <person name="Liao Q."/>
            <person name="Li Y."/>
            <person name="Zhou Q."/>
            <person name="Bi G."/>
            <person name="Li C."/>
            <person name="Du R."/>
            <person name="Wang X."/>
            <person name="Sun T."/>
            <person name="Guo L."/>
            <person name="Liang H."/>
            <person name="Lu P."/>
            <person name="Wu Y."/>
            <person name="Zhang Z."/>
            <person name="Ro D.K."/>
            <person name="Shang Y."/>
            <person name="Huang S."/>
            <person name="Yan J."/>
        </authorList>
    </citation>
    <scope>NUCLEOTIDE SEQUENCE [LARGE SCALE GENOMIC DNA]</scope>
    <source>
        <strain evidence="1">Ta-2019</strain>
    </source>
</reference>
<dbReference type="AlphaFoldDB" id="A0AA38CAW0"/>
<accession>A0AA38CAW0</accession>
<organism evidence="1 2">
    <name type="scientific">Taxus chinensis</name>
    <name type="common">Chinese yew</name>
    <name type="synonym">Taxus wallichiana var. chinensis</name>
    <dbReference type="NCBI Taxonomy" id="29808"/>
    <lineage>
        <taxon>Eukaryota</taxon>
        <taxon>Viridiplantae</taxon>
        <taxon>Streptophyta</taxon>
        <taxon>Embryophyta</taxon>
        <taxon>Tracheophyta</taxon>
        <taxon>Spermatophyta</taxon>
        <taxon>Pinopsida</taxon>
        <taxon>Pinidae</taxon>
        <taxon>Conifers II</taxon>
        <taxon>Cupressales</taxon>
        <taxon>Taxaceae</taxon>
        <taxon>Taxus</taxon>
    </lineage>
</organism>
<evidence type="ECO:0000313" key="2">
    <source>
        <dbReference type="Proteomes" id="UP000824469"/>
    </source>
</evidence>
<protein>
    <submittedName>
        <fullName evidence="1">Uncharacterized protein</fullName>
    </submittedName>
</protein>
<name>A0AA38CAW0_TAXCH</name>
<sequence length="155" mass="17877">MQSATDHMKYFFKESEKVSTPLRIKEKVVNKTPIKSAMEMEEDGFTLVVNRRKSKFLSWSDSKVGEKMEEPVKDFMKGRKIEIFSSKGNEESLKELTKIEQKLKEVGKMGDSGFKETIKEQRKGEEYLGKKVSWDPHAGEELIGINLGFLSMEEM</sequence>
<comment type="caution">
    <text evidence="1">The sequence shown here is derived from an EMBL/GenBank/DDBJ whole genome shotgun (WGS) entry which is preliminary data.</text>
</comment>
<keyword evidence="2" id="KW-1185">Reference proteome</keyword>
<evidence type="ECO:0000313" key="1">
    <source>
        <dbReference type="EMBL" id="KAH9298221.1"/>
    </source>
</evidence>
<dbReference type="Proteomes" id="UP000824469">
    <property type="component" value="Unassembled WGS sequence"/>
</dbReference>
<dbReference type="EMBL" id="JAHRHJ020000010">
    <property type="protein sequence ID" value="KAH9298221.1"/>
    <property type="molecule type" value="Genomic_DNA"/>
</dbReference>
<feature type="non-terminal residue" evidence="1">
    <location>
        <position position="155"/>
    </location>
</feature>